<protein>
    <submittedName>
        <fullName evidence="2">Alternative protein DTNA</fullName>
    </submittedName>
</protein>
<dbReference type="OrthoDB" id="6019271at2759"/>
<organism evidence="2">
    <name type="scientific">Homo sapiens</name>
    <name type="common">Human</name>
    <dbReference type="NCBI Taxonomy" id="9606"/>
    <lineage>
        <taxon>Eukaryota</taxon>
        <taxon>Metazoa</taxon>
        <taxon>Chordata</taxon>
        <taxon>Craniata</taxon>
        <taxon>Vertebrata</taxon>
        <taxon>Euteleostomi</taxon>
        <taxon>Mammalia</taxon>
        <taxon>Eutheria</taxon>
        <taxon>Euarchontoglires</taxon>
        <taxon>Primates</taxon>
        <taxon>Haplorrhini</taxon>
        <taxon>Catarrhini</taxon>
        <taxon>Hominidae</taxon>
        <taxon>Homo</taxon>
    </lineage>
</organism>
<dbReference type="ChiTaRS" id="DTNA">
    <property type="organism name" value="human"/>
</dbReference>
<keyword evidence="1" id="KW-0812">Transmembrane</keyword>
<dbReference type="AlphaFoldDB" id="L8E9H2"/>
<reference evidence="2" key="1">
    <citation type="journal article" date="2013" name="PLoS ONE">
        <title>Direct detection of alternative open reading frames translation products in human significantly expands the proteome.</title>
        <authorList>
            <person name="Vanderperre B."/>
            <person name="Lucier J.-F."/>
            <person name="Motard J."/>
            <person name="Tremblay G."/>
            <person name="Vanderperre S."/>
            <person name="Wisztorski M."/>
            <person name="Salzet M."/>
            <person name="Boisvert F.-M."/>
            <person name="Roucou X."/>
        </authorList>
    </citation>
    <scope>NUCLEOTIDE SEQUENCE</scope>
</reference>
<keyword evidence="1" id="KW-1133">Transmembrane helix</keyword>
<sequence length="60" mass="7213">MDQLEPQPVQFQRIFHFFCMLFSIIHYVCLCVTKNVWKMLDTFLPFIPMVCKKGKCKINL</sequence>
<accession>L8E9H2</accession>
<proteinExistence type="predicted"/>
<evidence type="ECO:0000313" key="2">
    <source>
        <dbReference type="EMBL" id="CCQ43789.1"/>
    </source>
</evidence>
<keyword evidence="1" id="KW-0472">Membrane</keyword>
<dbReference type="EMBL" id="HF584292">
    <property type="protein sequence ID" value="CCQ43789.1"/>
    <property type="molecule type" value="Genomic_DNA"/>
</dbReference>
<gene>
    <name evidence="2" type="primary">DTNA</name>
</gene>
<evidence type="ECO:0000256" key="1">
    <source>
        <dbReference type="SAM" id="Phobius"/>
    </source>
</evidence>
<feature type="transmembrane region" description="Helical" evidence="1">
    <location>
        <begin position="14"/>
        <end position="33"/>
    </location>
</feature>
<name>L8E9H2_HUMAN</name>